<keyword evidence="6 8" id="KW-0472">Membrane</keyword>
<gene>
    <name evidence="8" type="primary">lnt</name>
    <name evidence="10" type="ORF">XJ44_00955</name>
</gene>
<dbReference type="InterPro" id="IPR036526">
    <property type="entry name" value="C-N_Hydrolase_sf"/>
</dbReference>
<keyword evidence="5 8" id="KW-1133">Transmembrane helix</keyword>
<dbReference type="GO" id="GO:0016746">
    <property type="term" value="F:acyltransferase activity"/>
    <property type="evidence" value="ECO:0007669"/>
    <property type="project" value="UniProtKB-KW"/>
</dbReference>
<feature type="transmembrane region" description="Helical" evidence="8">
    <location>
        <begin position="81"/>
        <end position="105"/>
    </location>
</feature>
<feature type="transmembrane region" description="Helical" evidence="8">
    <location>
        <begin position="152"/>
        <end position="177"/>
    </location>
</feature>
<sequence length="485" mass="56304">MIYILISSILTSLAMPGFLWGGLIWFSLILFFKGLESRKMAFLYSFLFHFILYFISLYWVIPVLTKNLPEFFGRFSSFTGFLVFILLCTIEAFPFLIFGIFYGYFIDRIKGIVPKAIFVSSVYSIMEFLRGIGDLGFTGIRLSDALFKDIGIIQITSVVGTIGLTFLIVLVNFFLYYKKFSPSKIIITLSIIYFINWLIFTSLPENKANIPLVALQTNVEQKVKYLKNEREILKEITKFKTPNYLHIFPEAVFPEKDIRNTYIESKLKNISMEKPIILGFPTMENTPKNSAVVYYKGKIVGKYDKIKLFPFVEFLPYEKIFKKFQFLRGISYFSKGDRYTTFKIENYPEFGIQICFESYFPEISRKLSKNGAQFLIVITNDGWYKFTTAHIQHFSKSVFRAIENRRYVIQVSNTGITGSIDKYGRITKVFPTMTEKVGIFNVKKSNTTTIYQKFGDWCVIMFLINSIVIPIAYKKRKTSIKGGKI</sequence>
<dbReference type="RefSeq" id="WP_077197775.1">
    <property type="nucleotide sequence ID" value="NZ_LBFC01000003.1"/>
</dbReference>
<evidence type="ECO:0000256" key="7">
    <source>
        <dbReference type="ARBA" id="ARBA00023315"/>
    </source>
</evidence>
<evidence type="ECO:0000256" key="4">
    <source>
        <dbReference type="ARBA" id="ARBA00022692"/>
    </source>
</evidence>
<evidence type="ECO:0000313" key="11">
    <source>
        <dbReference type="Proteomes" id="UP000242616"/>
    </source>
</evidence>
<dbReference type="Pfam" id="PF20154">
    <property type="entry name" value="LNT_N"/>
    <property type="match status" value="1"/>
</dbReference>
<name>A0ABX3IJG3_9BACT</name>
<keyword evidence="2 8" id="KW-1003">Cell membrane</keyword>
<evidence type="ECO:0000256" key="5">
    <source>
        <dbReference type="ARBA" id="ARBA00022989"/>
    </source>
</evidence>
<proteinExistence type="inferred from homology"/>
<accession>A0ABX3IJG3</accession>
<dbReference type="InterPro" id="IPR003010">
    <property type="entry name" value="C-N_Hydrolase"/>
</dbReference>
<dbReference type="PANTHER" id="PTHR38686:SF1">
    <property type="entry name" value="APOLIPOPROTEIN N-ACYLTRANSFERASE"/>
    <property type="match status" value="1"/>
</dbReference>
<dbReference type="InterPro" id="IPR004563">
    <property type="entry name" value="Apolipo_AcylTrfase"/>
</dbReference>
<evidence type="ECO:0000256" key="2">
    <source>
        <dbReference type="ARBA" id="ARBA00022475"/>
    </source>
</evidence>
<keyword evidence="7 8" id="KW-0012">Acyltransferase</keyword>
<dbReference type="NCBIfam" id="TIGR00546">
    <property type="entry name" value="lnt"/>
    <property type="match status" value="1"/>
</dbReference>
<evidence type="ECO:0000256" key="8">
    <source>
        <dbReference type="HAMAP-Rule" id="MF_01148"/>
    </source>
</evidence>
<evidence type="ECO:0000256" key="6">
    <source>
        <dbReference type="ARBA" id="ARBA00023136"/>
    </source>
</evidence>
<dbReference type="SUPFAM" id="SSF56317">
    <property type="entry name" value="Carbon-nitrogen hydrolase"/>
    <property type="match status" value="1"/>
</dbReference>
<dbReference type="CDD" id="cd07571">
    <property type="entry name" value="ALP_N-acyl_transferase"/>
    <property type="match status" value="1"/>
</dbReference>
<dbReference type="EC" id="2.3.1.269" evidence="8"/>
<dbReference type="EMBL" id="LBFC01000003">
    <property type="protein sequence ID" value="ONN27975.1"/>
    <property type="molecule type" value="Genomic_DNA"/>
</dbReference>
<dbReference type="HAMAP" id="MF_01148">
    <property type="entry name" value="Lnt"/>
    <property type="match status" value="1"/>
</dbReference>
<feature type="transmembrane region" description="Helical" evidence="8">
    <location>
        <begin position="6"/>
        <end position="32"/>
    </location>
</feature>
<dbReference type="Proteomes" id="UP000242616">
    <property type="component" value="Unassembled WGS sequence"/>
</dbReference>
<feature type="transmembrane region" description="Helical" evidence="8">
    <location>
        <begin position="112"/>
        <end position="132"/>
    </location>
</feature>
<evidence type="ECO:0000256" key="1">
    <source>
        <dbReference type="ARBA" id="ARBA00004651"/>
    </source>
</evidence>
<feature type="transmembrane region" description="Helical" evidence="8">
    <location>
        <begin position="184"/>
        <end position="203"/>
    </location>
</feature>
<keyword evidence="11" id="KW-1185">Reference proteome</keyword>
<dbReference type="InterPro" id="IPR045378">
    <property type="entry name" value="LNT_N"/>
</dbReference>
<comment type="subcellular location">
    <subcellularLocation>
        <location evidence="1 8">Cell membrane</location>
        <topology evidence="1 8">Multi-pass membrane protein</topology>
    </subcellularLocation>
</comment>
<evidence type="ECO:0000313" key="10">
    <source>
        <dbReference type="EMBL" id="ONN27975.1"/>
    </source>
</evidence>
<evidence type="ECO:0000256" key="3">
    <source>
        <dbReference type="ARBA" id="ARBA00022679"/>
    </source>
</evidence>
<organism evidence="10 11">
    <name type="scientific">Thermosipho affectus</name>
    <dbReference type="NCBI Taxonomy" id="660294"/>
    <lineage>
        <taxon>Bacteria</taxon>
        <taxon>Thermotogati</taxon>
        <taxon>Thermotogota</taxon>
        <taxon>Thermotogae</taxon>
        <taxon>Thermotogales</taxon>
        <taxon>Fervidobacteriaceae</taxon>
        <taxon>Thermosipho</taxon>
    </lineage>
</organism>
<dbReference type="PROSITE" id="PS50263">
    <property type="entry name" value="CN_HYDROLASE"/>
    <property type="match status" value="1"/>
</dbReference>
<dbReference type="PANTHER" id="PTHR38686">
    <property type="entry name" value="APOLIPOPROTEIN N-ACYLTRANSFERASE"/>
    <property type="match status" value="1"/>
</dbReference>
<comment type="similarity">
    <text evidence="8">Belongs to the CN hydrolase family. Apolipoprotein N-acyltransferase subfamily.</text>
</comment>
<dbReference type="Gene3D" id="3.60.110.10">
    <property type="entry name" value="Carbon-nitrogen hydrolase"/>
    <property type="match status" value="1"/>
</dbReference>
<comment type="catalytic activity">
    <reaction evidence="8">
        <text>N-terminal S-1,2-diacyl-sn-glyceryl-L-cysteinyl-[lipoprotein] + a glycerophospholipid = N-acyl-S-1,2-diacyl-sn-glyceryl-L-cysteinyl-[lipoprotein] + a 2-acyl-sn-glycero-3-phospholipid + H(+)</text>
        <dbReference type="Rhea" id="RHEA:48228"/>
        <dbReference type="Rhea" id="RHEA-COMP:14681"/>
        <dbReference type="Rhea" id="RHEA-COMP:14684"/>
        <dbReference type="ChEBI" id="CHEBI:15378"/>
        <dbReference type="ChEBI" id="CHEBI:136912"/>
        <dbReference type="ChEBI" id="CHEBI:140656"/>
        <dbReference type="ChEBI" id="CHEBI:140657"/>
        <dbReference type="ChEBI" id="CHEBI:140660"/>
        <dbReference type="EC" id="2.3.1.269"/>
    </reaction>
</comment>
<keyword evidence="3 8" id="KW-0808">Transferase</keyword>
<feature type="domain" description="CN hydrolase" evidence="9">
    <location>
        <begin position="208"/>
        <end position="444"/>
    </location>
</feature>
<protein>
    <recommendedName>
        <fullName evidence="8">Apolipoprotein N-acyltransferase</fullName>
        <shortName evidence="8">ALP N-acyltransferase</shortName>
        <ecNumber evidence="8">2.3.1.269</ecNumber>
    </recommendedName>
</protein>
<comment type="function">
    <text evidence="8">Catalyzes the phospholipid dependent N-acylation of the N-terminal cysteine of apolipoprotein, the last step in lipoprotein maturation.</text>
</comment>
<comment type="caution">
    <text evidence="10">The sequence shown here is derived from an EMBL/GenBank/DDBJ whole genome shotgun (WGS) entry which is preliminary data.</text>
</comment>
<feature type="transmembrane region" description="Helical" evidence="8">
    <location>
        <begin position="41"/>
        <end position="61"/>
    </location>
</feature>
<keyword evidence="4 8" id="KW-0812">Transmembrane</keyword>
<comment type="pathway">
    <text evidence="8">Protein modification; lipoprotein biosynthesis (N-acyl transfer).</text>
</comment>
<evidence type="ECO:0000259" key="9">
    <source>
        <dbReference type="PROSITE" id="PS50263"/>
    </source>
</evidence>
<reference evidence="10 11" key="1">
    <citation type="submission" date="2015-06" db="EMBL/GenBank/DDBJ databases">
        <title>Genome sequencing of Thermotogales isolates from hydrothermal vents.</title>
        <authorList>
            <person name="Haverkamp T.H."/>
            <person name="Kublanov I.V."/>
            <person name="Nesbo C.L."/>
        </authorList>
    </citation>
    <scope>NUCLEOTIDE SEQUENCE [LARGE SCALE GENOMIC DNA]</scope>
    <source>
        <strain evidence="11">ik275mar</strain>
    </source>
</reference>
<dbReference type="Pfam" id="PF00795">
    <property type="entry name" value="CN_hydrolase"/>
    <property type="match status" value="1"/>
</dbReference>